<evidence type="ECO:0000313" key="4">
    <source>
        <dbReference type="EMBL" id="TKA70772.1"/>
    </source>
</evidence>
<protein>
    <recommendedName>
        <fullName evidence="3">AMP-dependent synthetase/ligase domain-containing protein</fullName>
    </recommendedName>
</protein>
<evidence type="ECO:0000313" key="5">
    <source>
        <dbReference type="EMBL" id="TKA76349.1"/>
    </source>
</evidence>
<evidence type="ECO:0000256" key="1">
    <source>
        <dbReference type="ARBA" id="ARBA00006432"/>
    </source>
</evidence>
<accession>A0A4V5NH12</accession>
<dbReference type="AlphaFoldDB" id="A0A4V5NH12"/>
<comment type="caution">
    <text evidence="5">The sequence shown here is derived from an EMBL/GenBank/DDBJ whole genome shotgun (WGS) entry which is preliminary data.</text>
</comment>
<gene>
    <name evidence="5" type="ORF">B0A55_03725</name>
    <name evidence="4" type="ORF">B0A55_05469</name>
</gene>
<dbReference type="EMBL" id="NAJQ01000166">
    <property type="protein sequence ID" value="TKA76349.1"/>
    <property type="molecule type" value="Genomic_DNA"/>
</dbReference>
<feature type="domain" description="AMP-dependent synthetase/ligase" evidence="3">
    <location>
        <begin position="33"/>
        <end position="258"/>
    </location>
</feature>
<proteinExistence type="inferred from homology"/>
<dbReference type="EMBL" id="NAJQ01000383">
    <property type="protein sequence ID" value="TKA70772.1"/>
    <property type="molecule type" value="Genomic_DNA"/>
</dbReference>
<comment type="similarity">
    <text evidence="1">Belongs to the ATP-dependent AMP-binding enzyme family.</text>
</comment>
<dbReference type="GO" id="GO:0016405">
    <property type="term" value="F:CoA-ligase activity"/>
    <property type="evidence" value="ECO:0007669"/>
    <property type="project" value="TreeGrafter"/>
</dbReference>
<keyword evidence="2" id="KW-0436">Ligase</keyword>
<evidence type="ECO:0000259" key="3">
    <source>
        <dbReference type="Pfam" id="PF00501"/>
    </source>
</evidence>
<evidence type="ECO:0000256" key="2">
    <source>
        <dbReference type="ARBA" id="ARBA00022598"/>
    </source>
</evidence>
<dbReference type="PANTHER" id="PTHR24096:SF149">
    <property type="entry name" value="AMP-BINDING DOMAIN-CONTAINING PROTEIN-RELATED"/>
    <property type="match status" value="1"/>
</dbReference>
<dbReference type="PANTHER" id="PTHR24096">
    <property type="entry name" value="LONG-CHAIN-FATTY-ACID--COA LIGASE"/>
    <property type="match status" value="1"/>
</dbReference>
<organism evidence="5 6">
    <name type="scientific">Friedmanniomyces simplex</name>
    <dbReference type="NCBI Taxonomy" id="329884"/>
    <lineage>
        <taxon>Eukaryota</taxon>
        <taxon>Fungi</taxon>
        <taxon>Dikarya</taxon>
        <taxon>Ascomycota</taxon>
        <taxon>Pezizomycotina</taxon>
        <taxon>Dothideomycetes</taxon>
        <taxon>Dothideomycetidae</taxon>
        <taxon>Mycosphaerellales</taxon>
        <taxon>Teratosphaeriaceae</taxon>
        <taxon>Friedmanniomyces</taxon>
    </lineage>
</organism>
<reference evidence="5 6" key="1">
    <citation type="submission" date="2017-03" db="EMBL/GenBank/DDBJ databases">
        <title>Genomes of endolithic fungi from Antarctica.</title>
        <authorList>
            <person name="Coleine C."/>
            <person name="Masonjones S."/>
            <person name="Stajich J.E."/>
        </authorList>
    </citation>
    <scope>NUCLEOTIDE SEQUENCE [LARGE SCALE GENOMIC DNA]</scope>
    <source>
        <strain evidence="5 6">CCFEE 5184</strain>
    </source>
</reference>
<keyword evidence="6" id="KW-1185">Reference proteome</keyword>
<name>A0A4V5NH12_9PEZI</name>
<dbReference type="Gene3D" id="3.40.50.980">
    <property type="match status" value="2"/>
</dbReference>
<dbReference type="Proteomes" id="UP000309340">
    <property type="component" value="Unassembled WGS sequence"/>
</dbReference>
<dbReference type="STRING" id="329884.A0A4V5NH12"/>
<evidence type="ECO:0000313" key="6">
    <source>
        <dbReference type="Proteomes" id="UP000309340"/>
    </source>
</evidence>
<dbReference type="InterPro" id="IPR000873">
    <property type="entry name" value="AMP-dep_synth/lig_dom"/>
</dbReference>
<dbReference type="OrthoDB" id="1700726at2759"/>
<sequence length="266" mass="29397">MAPRIFRPVHPDLELPHVDLATDVLSNHYIIPPDTVSFIDAYKQSYTFAMVIQRTKSLAHDLRNLGVRQRDVVAFFSPNTICYALVCFAVIGCGAVFSPISAALTASELHDQLETSQARYIVVDSALFHTARMAAEGTSIQHIIQADGSAKFDRNDTAHMMATHCTPSDLFVTSPTDTAPCLLCFSMGTTRKAKGTLISHFNMTSNMRQMNKHRQRDSTAVAMPQIAFLPMSHIYGLANYVCASLRRGGMLVVMRQFSVDAYLSCV</sequence>
<dbReference type="SUPFAM" id="SSF56801">
    <property type="entry name" value="Acetyl-CoA synthetase-like"/>
    <property type="match status" value="1"/>
</dbReference>
<dbReference type="Pfam" id="PF00501">
    <property type="entry name" value="AMP-binding"/>
    <property type="match status" value="1"/>
</dbReference>